<evidence type="ECO:0000313" key="1">
    <source>
        <dbReference type="EMBL" id="QHT18988.1"/>
    </source>
</evidence>
<name>A0A6C0DPZ3_9ZZZZ</name>
<proteinExistence type="predicted"/>
<dbReference type="AlphaFoldDB" id="A0A6C0DPZ3"/>
<organism evidence="1">
    <name type="scientific">viral metagenome</name>
    <dbReference type="NCBI Taxonomy" id="1070528"/>
    <lineage>
        <taxon>unclassified sequences</taxon>
        <taxon>metagenomes</taxon>
        <taxon>organismal metagenomes</taxon>
    </lineage>
</organism>
<reference evidence="1" key="1">
    <citation type="journal article" date="2020" name="Nature">
        <title>Giant virus diversity and host interactions through global metagenomics.</title>
        <authorList>
            <person name="Schulz F."/>
            <person name="Roux S."/>
            <person name="Paez-Espino D."/>
            <person name="Jungbluth S."/>
            <person name="Walsh D.A."/>
            <person name="Denef V.J."/>
            <person name="McMahon K.D."/>
            <person name="Konstantinidis K.T."/>
            <person name="Eloe-Fadrosh E.A."/>
            <person name="Kyrpides N.C."/>
            <person name="Woyke T."/>
        </authorList>
    </citation>
    <scope>NUCLEOTIDE SEQUENCE</scope>
    <source>
        <strain evidence="1">GVMAG-M-3300023174-49</strain>
    </source>
</reference>
<sequence>MFSRTSTILYATTQNLGMNLVQLNNKKANLFSDQSSSSRIDKQRYDAINNVKKSYPQGYYHKNTTEKNSVTDALARVRGGGATVPKKVTGKYELS</sequence>
<protein>
    <submittedName>
        <fullName evidence="1">Uncharacterized protein</fullName>
    </submittedName>
</protein>
<accession>A0A6C0DPZ3</accession>
<dbReference type="EMBL" id="MN739661">
    <property type="protein sequence ID" value="QHT18988.1"/>
    <property type="molecule type" value="Genomic_DNA"/>
</dbReference>